<dbReference type="PROSITE" id="PS00061">
    <property type="entry name" value="ADH_SHORT"/>
    <property type="match status" value="1"/>
</dbReference>
<dbReference type="OrthoDB" id="9794387at2"/>
<dbReference type="InterPro" id="IPR051721">
    <property type="entry name" value="Biopterin_syn/organic_redct"/>
</dbReference>
<dbReference type="EMBL" id="LBNQ01000022">
    <property type="protein sequence ID" value="KKW68214.1"/>
    <property type="molecule type" value="Genomic_DNA"/>
</dbReference>
<dbReference type="Proteomes" id="UP000050580">
    <property type="component" value="Unassembled WGS sequence"/>
</dbReference>
<dbReference type="SUPFAM" id="SSF51735">
    <property type="entry name" value="NAD(P)-binding Rossmann-fold domains"/>
    <property type="match status" value="1"/>
</dbReference>
<dbReference type="GO" id="GO:0004757">
    <property type="term" value="F:sepiapterin reductase (NADP+) activity"/>
    <property type="evidence" value="ECO:0007669"/>
    <property type="project" value="TreeGrafter"/>
</dbReference>
<evidence type="ECO:0000313" key="5">
    <source>
        <dbReference type="EMBL" id="KKW68214.1"/>
    </source>
</evidence>
<keyword evidence="6" id="KW-1185">Reference proteome</keyword>
<dbReference type="InterPro" id="IPR036291">
    <property type="entry name" value="NAD(P)-bd_dom_sf"/>
</dbReference>
<dbReference type="PRINTS" id="PR00081">
    <property type="entry name" value="GDHRDH"/>
</dbReference>
<comment type="caution">
    <text evidence="5">The sequence shown here is derived from an EMBL/GenBank/DDBJ whole genome shotgun (WGS) entry which is preliminary data.</text>
</comment>
<protein>
    <submittedName>
        <fullName evidence="5">Short-chain dehydrogenase</fullName>
    </submittedName>
</protein>
<name>A0A0U1Q0B5_9BURK</name>
<dbReference type="InterPro" id="IPR020904">
    <property type="entry name" value="Sc_DH/Rdtase_CS"/>
</dbReference>
<organism evidence="5 6">
    <name type="scientific">Lampropedia cohaerens</name>
    <dbReference type="NCBI Taxonomy" id="1610491"/>
    <lineage>
        <taxon>Bacteria</taxon>
        <taxon>Pseudomonadati</taxon>
        <taxon>Pseudomonadota</taxon>
        <taxon>Betaproteobacteria</taxon>
        <taxon>Burkholderiales</taxon>
        <taxon>Comamonadaceae</taxon>
        <taxon>Lampropedia</taxon>
    </lineage>
</organism>
<dbReference type="AlphaFoldDB" id="A0A0U1Q0B5"/>
<dbReference type="PANTHER" id="PTHR44085:SF2">
    <property type="entry name" value="SEPIAPTERIN REDUCTASE"/>
    <property type="match status" value="1"/>
</dbReference>
<reference evidence="5 6" key="1">
    <citation type="submission" date="2015-05" db="EMBL/GenBank/DDBJ databases">
        <title>Draft genome sequence of Lampropedia sp. CT6, isolated from the microbial mat of a hot water spring, located at Manikaran, India.</title>
        <authorList>
            <person name="Tripathi C."/>
            <person name="Rani P."/>
            <person name="Mahato N.K."/>
            <person name="Lal R."/>
        </authorList>
    </citation>
    <scope>NUCLEOTIDE SEQUENCE [LARGE SCALE GENOMIC DNA]</scope>
    <source>
        <strain evidence="5 6">CT6</strain>
    </source>
</reference>
<proteinExistence type="predicted"/>
<sequence>MTPTTPTLTILTGSSRGMGAAMAEQLLQRGDAVLGIARSTNDHLQALAAQHGTWLQQWSHDLGDARPAAAQLARWLEQQDPRQWREIRLINNVGVIPAIAPLDKLPADAITQGLRVGLESVMLITAAFLSATAAWKTPRKVLSISSGLGRRPMASQTIYCAAKAGIDHFSRCLALEEARKPHGARVCALAPGVIATDMQQQLRSADAADFPDRARFESLLARGELLTPQQAASHVLARLERSSFGETVIDDVRD</sequence>
<dbReference type="Gene3D" id="3.40.50.720">
    <property type="entry name" value="NAD(P)-binding Rossmann-like Domain"/>
    <property type="match status" value="1"/>
</dbReference>
<dbReference type="RefSeq" id="WP_046741616.1">
    <property type="nucleotide sequence ID" value="NZ_LBNQ01000022.1"/>
</dbReference>
<dbReference type="Pfam" id="PF00106">
    <property type="entry name" value="adh_short"/>
    <property type="match status" value="1"/>
</dbReference>
<keyword evidence="3" id="KW-0521">NADP</keyword>
<evidence type="ECO:0000313" key="6">
    <source>
        <dbReference type="Proteomes" id="UP000050580"/>
    </source>
</evidence>
<evidence type="ECO:0000256" key="1">
    <source>
        <dbReference type="ARBA" id="ARBA00004496"/>
    </source>
</evidence>
<accession>A0A0U1Q0B5</accession>
<evidence type="ECO:0000256" key="3">
    <source>
        <dbReference type="ARBA" id="ARBA00022857"/>
    </source>
</evidence>
<evidence type="ECO:0000256" key="2">
    <source>
        <dbReference type="ARBA" id="ARBA00022490"/>
    </source>
</evidence>
<comment type="subcellular location">
    <subcellularLocation>
        <location evidence="1">Cytoplasm</location>
    </subcellularLocation>
</comment>
<dbReference type="PANTHER" id="PTHR44085">
    <property type="entry name" value="SEPIAPTERIN REDUCTASE"/>
    <property type="match status" value="1"/>
</dbReference>
<keyword evidence="4" id="KW-0560">Oxidoreductase</keyword>
<dbReference type="GO" id="GO:0006729">
    <property type="term" value="P:tetrahydrobiopterin biosynthetic process"/>
    <property type="evidence" value="ECO:0007669"/>
    <property type="project" value="TreeGrafter"/>
</dbReference>
<dbReference type="GO" id="GO:0005737">
    <property type="term" value="C:cytoplasm"/>
    <property type="evidence" value="ECO:0007669"/>
    <property type="project" value="UniProtKB-SubCell"/>
</dbReference>
<gene>
    <name evidence="5" type="ORF">AAV94_06840</name>
</gene>
<dbReference type="InterPro" id="IPR002347">
    <property type="entry name" value="SDR_fam"/>
</dbReference>
<keyword evidence="2" id="KW-0963">Cytoplasm</keyword>
<dbReference type="STRING" id="1610491.AAV94_06840"/>
<evidence type="ECO:0000256" key="4">
    <source>
        <dbReference type="ARBA" id="ARBA00023002"/>
    </source>
</evidence>